<sequence>MNTITVRTEVDVDLDDYADEFLETLSDDELLKELQSRKVSVSEEAQVPFLGNMNKENAKRFLCTLVGQSFCVSNEQLINAIKEYI</sequence>
<protein>
    <submittedName>
        <fullName evidence="1">Uncharacterized protein</fullName>
    </submittedName>
</protein>
<dbReference type="Proteomes" id="UP000266497">
    <property type="component" value="Unassembled WGS sequence"/>
</dbReference>
<comment type="caution">
    <text evidence="1">The sequence shown here is derived from an EMBL/GenBank/DDBJ whole genome shotgun (WGS) entry which is preliminary data.</text>
</comment>
<name>A0A395UTN4_PHOVU</name>
<evidence type="ECO:0000313" key="2">
    <source>
        <dbReference type="Proteomes" id="UP000266497"/>
    </source>
</evidence>
<dbReference type="RefSeq" id="WP_117892804.1">
    <property type="nucleotide sequence ID" value="NZ_JABDSD010000066.1"/>
</dbReference>
<evidence type="ECO:0000313" key="1">
    <source>
        <dbReference type="EMBL" id="RGR40516.1"/>
    </source>
</evidence>
<dbReference type="EMBL" id="QRUD01000020">
    <property type="protein sequence ID" value="RGR40516.1"/>
    <property type="molecule type" value="Genomic_DNA"/>
</dbReference>
<gene>
    <name evidence="1" type="ORF">DWY53_08880</name>
</gene>
<proteinExistence type="predicted"/>
<dbReference type="AlphaFoldDB" id="A0A395UTN4"/>
<reference evidence="1 2" key="1">
    <citation type="submission" date="2018-08" db="EMBL/GenBank/DDBJ databases">
        <title>A genome reference for cultivated species of the human gut microbiota.</title>
        <authorList>
            <person name="Zou Y."/>
            <person name="Xue W."/>
            <person name="Luo G."/>
        </authorList>
    </citation>
    <scope>NUCLEOTIDE SEQUENCE [LARGE SCALE GENOMIC DNA]</scope>
    <source>
        <strain evidence="1 2">AF25-30LB</strain>
    </source>
</reference>
<accession>A0A395UTN4</accession>
<organism evidence="1 2">
    <name type="scientific">Phocaeicola vulgatus</name>
    <name type="common">Bacteroides vulgatus</name>
    <dbReference type="NCBI Taxonomy" id="821"/>
    <lineage>
        <taxon>Bacteria</taxon>
        <taxon>Pseudomonadati</taxon>
        <taxon>Bacteroidota</taxon>
        <taxon>Bacteroidia</taxon>
        <taxon>Bacteroidales</taxon>
        <taxon>Bacteroidaceae</taxon>
        <taxon>Phocaeicola</taxon>
    </lineage>
</organism>